<gene>
    <name evidence="2" type="ORF">MNOR_LOCUS9470</name>
</gene>
<dbReference type="AlphaFoldDB" id="A0AAV2Q7C2"/>
<dbReference type="Proteomes" id="UP001497623">
    <property type="component" value="Unassembled WGS sequence"/>
</dbReference>
<dbReference type="PANTHER" id="PTHR36453:SF1">
    <property type="entry name" value="RIGHT HANDED BETA HELIX DOMAIN-CONTAINING PROTEIN"/>
    <property type="match status" value="1"/>
</dbReference>
<keyword evidence="3" id="KW-1185">Reference proteome</keyword>
<organism evidence="2 3">
    <name type="scientific">Meganyctiphanes norvegica</name>
    <name type="common">Northern krill</name>
    <name type="synonym">Thysanopoda norvegica</name>
    <dbReference type="NCBI Taxonomy" id="48144"/>
    <lineage>
        <taxon>Eukaryota</taxon>
        <taxon>Metazoa</taxon>
        <taxon>Ecdysozoa</taxon>
        <taxon>Arthropoda</taxon>
        <taxon>Crustacea</taxon>
        <taxon>Multicrustacea</taxon>
        <taxon>Malacostraca</taxon>
        <taxon>Eumalacostraca</taxon>
        <taxon>Eucarida</taxon>
        <taxon>Euphausiacea</taxon>
        <taxon>Euphausiidae</taxon>
        <taxon>Meganyctiphanes</taxon>
    </lineage>
</organism>
<dbReference type="InterPro" id="IPR012334">
    <property type="entry name" value="Pectin_lyas_fold"/>
</dbReference>
<accession>A0AAV2Q7C2</accession>
<evidence type="ECO:0008006" key="4">
    <source>
        <dbReference type="Google" id="ProtNLM"/>
    </source>
</evidence>
<protein>
    <recommendedName>
        <fullName evidence="4">Right handed beta helix domain-containing protein</fullName>
    </recommendedName>
</protein>
<evidence type="ECO:0000256" key="1">
    <source>
        <dbReference type="SAM" id="SignalP"/>
    </source>
</evidence>
<sequence length="738" mass="81840">MGSITITLLLMTLLGVTAEKYIVDDKNGDDNNSGLDVSYAFKTIQHCVDHLQNPGDECHVRTGRYHEVININGLRGSAENPIIIKGYNDERPIWDGTVQIKRLGWYYDSVTGICSTDMDQDITALFLDDDLLTAARWPNALWSDKTIFNNSFFGHCAKSSLFGNIIDDGTGEGTGLAGSGINATGAMAILNIGSWETFVRPVLHHERGSANFTYNHDMDHNIAWKPAYNQYYLEASLELLDVQGEWFFDHTSKKLYLIPPFDGCPAVNADILRGRTIDYGLTVTNTTGLIIANMTFFASNIHAYSHNINSLIDNIQLDSLHFKFPSSSHRMLSNIDYPLITSLDASAWSHGVLHYGKLMITNCTFEGSEGSALVYKGKECYVHNNIFMFNEWSGQTNSSGGGGTVIDKGFNNEFSQNTLMNNGNSAGFRGSLGADIKYNNIFGQCAGKIMNDGAGIQVADYLVNNTKISHNWVHDAPPKHGIRFDTPEPSNGHLGHGGYIGYNVVWNVLTINVKGDDHVVENNFAFDNEESNGLCNLCVYYRVRTDPTIENNNTVVLNNGATQADGGRDLDTGENWPLAGAVVENNFSGEDIKHHMVNPPILDFRPKKGSVLDQENVIGPYKPNLESSFYYIPGRKLYKTSSPIPPDGAVESTKRDAVIFLGGYMAEVHHFYFGTDYELVSNASLSEEEFQYSLSSDEGNMFILPDLKGNTQYYWRIDAKRGGYLFKGDTWSLNTMST</sequence>
<dbReference type="SUPFAM" id="SSF51126">
    <property type="entry name" value="Pectin lyase-like"/>
    <property type="match status" value="1"/>
</dbReference>
<evidence type="ECO:0000313" key="3">
    <source>
        <dbReference type="Proteomes" id="UP001497623"/>
    </source>
</evidence>
<feature type="signal peptide" evidence="1">
    <location>
        <begin position="1"/>
        <end position="18"/>
    </location>
</feature>
<comment type="caution">
    <text evidence="2">The sequence shown here is derived from an EMBL/GenBank/DDBJ whole genome shotgun (WGS) entry which is preliminary data.</text>
</comment>
<keyword evidence="1" id="KW-0732">Signal</keyword>
<dbReference type="EMBL" id="CAXKWB010004587">
    <property type="protein sequence ID" value="CAL4074331.1"/>
    <property type="molecule type" value="Genomic_DNA"/>
</dbReference>
<reference evidence="2 3" key="1">
    <citation type="submission" date="2024-05" db="EMBL/GenBank/DDBJ databases">
        <authorList>
            <person name="Wallberg A."/>
        </authorList>
    </citation>
    <scope>NUCLEOTIDE SEQUENCE [LARGE SCALE GENOMIC DNA]</scope>
</reference>
<evidence type="ECO:0000313" key="2">
    <source>
        <dbReference type="EMBL" id="CAL4074331.1"/>
    </source>
</evidence>
<name>A0AAV2Q7C2_MEGNR</name>
<proteinExistence type="predicted"/>
<dbReference type="PANTHER" id="PTHR36453">
    <property type="entry name" value="SECRETED PROTEIN-RELATED"/>
    <property type="match status" value="1"/>
</dbReference>
<dbReference type="Gene3D" id="2.160.20.10">
    <property type="entry name" value="Single-stranded right-handed beta-helix, Pectin lyase-like"/>
    <property type="match status" value="2"/>
</dbReference>
<dbReference type="InterPro" id="IPR011050">
    <property type="entry name" value="Pectin_lyase_fold/virulence"/>
</dbReference>
<feature type="chain" id="PRO_5043965695" description="Right handed beta helix domain-containing protein" evidence="1">
    <location>
        <begin position="19"/>
        <end position="738"/>
    </location>
</feature>